<name>A0A9D3VH92_9ROSI</name>
<gene>
    <name evidence="1" type="ORF">J1N35_023091</name>
</gene>
<dbReference type="PANTHER" id="PTHR48200">
    <property type="entry name" value="PROTEIN, PUTATIVE-RELATED"/>
    <property type="match status" value="1"/>
</dbReference>
<dbReference type="Proteomes" id="UP000828251">
    <property type="component" value="Unassembled WGS sequence"/>
</dbReference>
<comment type="caution">
    <text evidence="1">The sequence shown here is derived from an EMBL/GenBank/DDBJ whole genome shotgun (WGS) entry which is preliminary data.</text>
</comment>
<reference evidence="1 2" key="1">
    <citation type="journal article" date="2021" name="Plant Biotechnol. J.">
        <title>Multi-omics assisted identification of the key and species-specific regulatory components of drought-tolerant mechanisms in Gossypium stocksii.</title>
        <authorList>
            <person name="Yu D."/>
            <person name="Ke L."/>
            <person name="Zhang D."/>
            <person name="Wu Y."/>
            <person name="Sun Y."/>
            <person name="Mei J."/>
            <person name="Sun J."/>
            <person name="Sun Y."/>
        </authorList>
    </citation>
    <scope>NUCLEOTIDE SEQUENCE [LARGE SCALE GENOMIC DNA]</scope>
    <source>
        <strain evidence="2">cv. E1</strain>
        <tissue evidence="1">Leaf</tissue>
    </source>
</reference>
<protein>
    <submittedName>
        <fullName evidence="1">Uncharacterized protein</fullName>
    </submittedName>
</protein>
<dbReference type="PANTHER" id="PTHR48200:SF1">
    <property type="entry name" value="AMINOTRANSFERASE-LIKE PLANT MOBILE DOMAIN-CONTAINING PROTEIN"/>
    <property type="match status" value="1"/>
</dbReference>
<keyword evidence="2" id="KW-1185">Reference proteome</keyword>
<dbReference type="EMBL" id="JAIQCV010000007">
    <property type="protein sequence ID" value="KAH1083330.1"/>
    <property type="molecule type" value="Genomic_DNA"/>
</dbReference>
<evidence type="ECO:0000313" key="2">
    <source>
        <dbReference type="Proteomes" id="UP000828251"/>
    </source>
</evidence>
<evidence type="ECO:0000313" key="1">
    <source>
        <dbReference type="EMBL" id="KAH1083330.1"/>
    </source>
</evidence>
<proteinExistence type="predicted"/>
<dbReference type="AlphaFoldDB" id="A0A9D3VH92"/>
<accession>A0A9D3VH92</accession>
<sequence length="189" mass="21654">MVASSGYSEEGSGRLGYPSITVMANLVPTVEEYTPLLCCPKIQVDKAYSRTACVLTFWRKLMNITGMSELWITARIRQKGECKCTPWKILRDLILAHPDTKKGVDFFALSIYGLMIFSRALRYVDELHQGGMTYQRKIGWQYSQISRKKTSNGELLGWFLMKSSTGMEILTGSLCWEFREPSDMLLYLY</sequence>
<organism evidence="1 2">
    <name type="scientific">Gossypium stocksii</name>
    <dbReference type="NCBI Taxonomy" id="47602"/>
    <lineage>
        <taxon>Eukaryota</taxon>
        <taxon>Viridiplantae</taxon>
        <taxon>Streptophyta</taxon>
        <taxon>Embryophyta</taxon>
        <taxon>Tracheophyta</taxon>
        <taxon>Spermatophyta</taxon>
        <taxon>Magnoliopsida</taxon>
        <taxon>eudicotyledons</taxon>
        <taxon>Gunneridae</taxon>
        <taxon>Pentapetalae</taxon>
        <taxon>rosids</taxon>
        <taxon>malvids</taxon>
        <taxon>Malvales</taxon>
        <taxon>Malvaceae</taxon>
        <taxon>Malvoideae</taxon>
        <taxon>Gossypium</taxon>
    </lineage>
</organism>